<feature type="region of interest" description="Disordered" evidence="1">
    <location>
        <begin position="551"/>
        <end position="621"/>
    </location>
</feature>
<name>A0A422NSZ9_9TRYP</name>
<dbReference type="InterPro" id="IPR022035">
    <property type="entry name" value="PCIF1_WW"/>
</dbReference>
<dbReference type="RefSeq" id="XP_029225868.1">
    <property type="nucleotide sequence ID" value="XM_029374186.1"/>
</dbReference>
<reference evidence="3 4" key="1">
    <citation type="journal article" date="2018" name="BMC Genomics">
        <title>Genomic comparison of Trypanosoma conorhini and Trypanosoma rangeli to Trypanosoma cruzi strains of high and low virulence.</title>
        <authorList>
            <person name="Bradwell K.R."/>
            <person name="Koparde V.N."/>
            <person name="Matveyev A.V."/>
            <person name="Serrano M.G."/>
            <person name="Alves J.M."/>
            <person name="Parikh H."/>
            <person name="Huang B."/>
            <person name="Lee V."/>
            <person name="Espinosa-Alvarez O."/>
            <person name="Ortiz P.A."/>
            <person name="Costa-Martins A.G."/>
            <person name="Teixeira M.M."/>
            <person name="Buck G.A."/>
        </authorList>
    </citation>
    <scope>NUCLEOTIDE SEQUENCE [LARGE SCALE GENOMIC DNA]</scope>
    <source>
        <strain evidence="3 4">025E</strain>
    </source>
</reference>
<dbReference type="InterPro" id="IPR039881">
    <property type="entry name" value="PCIF1-like"/>
</dbReference>
<keyword evidence="4" id="KW-1185">Reference proteome</keyword>
<dbReference type="GO" id="GO:0016422">
    <property type="term" value="F:mRNA (2'-O-methyladenosine-N6-)-methyltransferase activity"/>
    <property type="evidence" value="ECO:0007669"/>
    <property type="project" value="InterPro"/>
</dbReference>
<protein>
    <recommendedName>
        <fullName evidence="2">PCIF1 WW domain-containing protein</fullName>
    </recommendedName>
</protein>
<sequence length="706" mass="76160">MRVRTRREGVDDSFTAAGPLGDLARICVTPQAAGPAAPHVAVFGSIQYNVRIRSRTAFLLRGLAAWRGWPPEETAGTADSCALADRDVASAGDAPRCGGGVDTLPAAGAEVRAAHARAEDEVDRHDALVELAHALGEAFHRREASAGADDADGLGWSLLTPQVARELPARWLMHSLNETTEVRASRDTVTLLDRGAPVRLRRGDATPYTVADVADMAGGEYWVDIAAATGERSRVDRDDVVLQPPKPVYFDPLLPADELNGPRGTSSCLFLAATLALRRARLPRDAMQAEVGSMQGFPRKVSVRMGQRACELRKRLSARRLARRSCVAAPAVTSLRPLEVRMMHDCVTLRFAGRTVEVLQRALERLSMLWDTRLQREWDCGGVNGGGAASARELWRCAVARQATTADVVHTFTTSEPFFLSAFTTLLRYRSLLGDMGYNQGPHAAIPPSVMRELHDAFEVHCEAFASPLNAQLPLFGSLFPDTDACFGSLGSFFDLALVSGHYEVNPPFVTAVLQRLETFLLRDALARHDGAADAPLLFAVVLPSHDLDEAEAEAAPHAAPTSPSQRQQRQATNNKLGTTDDTNPGAGGCCAGGGGGSSISGDGGRGKRKRPDGGSERVSTERALRESSFCLAHTLCAAAEAAYVDGHQHLLRAPLFCIGTPTRLIVLGNRAARRRYGDATERLTAVKETWRRYTLESRLDRRSGA</sequence>
<dbReference type="PANTHER" id="PTHR21727:SF0">
    <property type="entry name" value="MRNA (2'-O-METHYLADENOSINE-N(6)-)-METHYLTRANSFERASE"/>
    <property type="match status" value="1"/>
</dbReference>
<proteinExistence type="predicted"/>
<evidence type="ECO:0000259" key="2">
    <source>
        <dbReference type="Pfam" id="PF12237"/>
    </source>
</evidence>
<evidence type="ECO:0000313" key="4">
    <source>
        <dbReference type="Proteomes" id="UP000284403"/>
    </source>
</evidence>
<comment type="caution">
    <text evidence="3">The sequence shown here is derived from an EMBL/GenBank/DDBJ whole genome shotgun (WGS) entry which is preliminary data.</text>
</comment>
<dbReference type="GeneID" id="40320931"/>
<evidence type="ECO:0000313" key="3">
    <source>
        <dbReference type="EMBL" id="RNF08559.1"/>
    </source>
</evidence>
<accession>A0A422NSZ9</accession>
<feature type="compositionally biased region" description="Polar residues" evidence="1">
    <location>
        <begin position="562"/>
        <end position="583"/>
    </location>
</feature>
<dbReference type="PANTHER" id="PTHR21727">
    <property type="entry name" value="PHOSPHORYLATED CTD INTERACTING FACTOR 1"/>
    <property type="match status" value="1"/>
</dbReference>
<dbReference type="EMBL" id="MKKU01000533">
    <property type="protein sequence ID" value="RNF08559.1"/>
    <property type="molecule type" value="Genomic_DNA"/>
</dbReference>
<dbReference type="Proteomes" id="UP000284403">
    <property type="component" value="Unassembled WGS sequence"/>
</dbReference>
<dbReference type="Pfam" id="PF12237">
    <property type="entry name" value="PCIF1_WW"/>
    <property type="match status" value="1"/>
</dbReference>
<organism evidence="3 4">
    <name type="scientific">Trypanosoma conorhini</name>
    <dbReference type="NCBI Taxonomy" id="83891"/>
    <lineage>
        <taxon>Eukaryota</taxon>
        <taxon>Discoba</taxon>
        <taxon>Euglenozoa</taxon>
        <taxon>Kinetoplastea</taxon>
        <taxon>Metakinetoplastina</taxon>
        <taxon>Trypanosomatida</taxon>
        <taxon>Trypanosomatidae</taxon>
        <taxon>Trypanosoma</taxon>
    </lineage>
</organism>
<feature type="compositionally biased region" description="Gly residues" evidence="1">
    <location>
        <begin position="586"/>
        <end position="604"/>
    </location>
</feature>
<dbReference type="GO" id="GO:0099122">
    <property type="term" value="F:RNA polymerase II C-terminal domain binding"/>
    <property type="evidence" value="ECO:0007669"/>
    <property type="project" value="InterPro"/>
</dbReference>
<evidence type="ECO:0000256" key="1">
    <source>
        <dbReference type="SAM" id="MobiDB-lite"/>
    </source>
</evidence>
<dbReference type="OrthoDB" id="193787at2759"/>
<gene>
    <name evidence="3" type="ORF">Tco025E_07320</name>
</gene>
<feature type="compositionally biased region" description="Basic and acidic residues" evidence="1">
    <location>
        <begin position="612"/>
        <end position="621"/>
    </location>
</feature>
<dbReference type="AlphaFoldDB" id="A0A422NSZ9"/>
<feature type="domain" description="PCIF1 WW" evidence="2">
    <location>
        <begin position="415"/>
        <end position="548"/>
    </location>
</feature>